<dbReference type="Pfam" id="PF07735">
    <property type="entry name" value="FBA_2"/>
    <property type="match status" value="1"/>
</dbReference>
<dbReference type="EMBL" id="PDUG01000003">
    <property type="protein sequence ID" value="PIC39478.1"/>
    <property type="molecule type" value="Genomic_DNA"/>
</dbReference>
<name>A0A2G5UIV8_9PELO</name>
<evidence type="ECO:0000313" key="3">
    <source>
        <dbReference type="Proteomes" id="UP000230233"/>
    </source>
</evidence>
<dbReference type="AlphaFoldDB" id="A0A2G5UIV8"/>
<comment type="caution">
    <text evidence="2">The sequence shown here is derived from an EMBL/GenBank/DDBJ whole genome shotgun (WGS) entry which is preliminary data.</text>
</comment>
<feature type="domain" description="Sdz-33 F-box" evidence="1">
    <location>
        <begin position="207"/>
        <end position="270"/>
    </location>
</feature>
<evidence type="ECO:0000259" key="1">
    <source>
        <dbReference type="Pfam" id="PF07735"/>
    </source>
</evidence>
<dbReference type="InterPro" id="IPR053222">
    <property type="entry name" value="Zygotic_Embryogenesis-Asso"/>
</dbReference>
<evidence type="ECO:0000313" key="2">
    <source>
        <dbReference type="EMBL" id="PIC39478.1"/>
    </source>
</evidence>
<reference evidence="3" key="1">
    <citation type="submission" date="2017-10" db="EMBL/GenBank/DDBJ databases">
        <title>Rapid genome shrinkage in a self-fertile nematode reveals novel sperm competition proteins.</title>
        <authorList>
            <person name="Yin D."/>
            <person name="Schwarz E.M."/>
            <person name="Thomas C.G."/>
            <person name="Felde R.L."/>
            <person name="Korf I.F."/>
            <person name="Cutter A.D."/>
            <person name="Schartner C.M."/>
            <person name="Ralston E.J."/>
            <person name="Meyer B.J."/>
            <person name="Haag E.S."/>
        </authorList>
    </citation>
    <scope>NUCLEOTIDE SEQUENCE [LARGE SCALE GENOMIC DNA]</scope>
    <source>
        <strain evidence="3">JU1422</strain>
    </source>
</reference>
<accession>A0A2G5UIV8</accession>
<dbReference type="Proteomes" id="UP000230233">
    <property type="component" value="Chromosome III"/>
</dbReference>
<gene>
    <name evidence="2" type="primary">Cnig_chr_III.g11153</name>
    <name evidence="2" type="ORF">B9Z55_011153</name>
</gene>
<proteinExistence type="predicted"/>
<dbReference type="PANTHER" id="PTHR22899">
    <property type="entry name" value="CYCLIN-RELATED F-BOX FAMILY"/>
    <property type="match status" value="1"/>
</dbReference>
<sequence>MTDRRFPLRRLPDDLGSMALNAMEYHEIIAYSFLSRKAFSTVKALRLPISNVIIRMKKQPEIEMTLSLIRIKFELNMPEDDEKMTTLNGFPVSVNVSYSNHYIPGFQDILSTWTNQGKTVEEWIQHICSINQPTHCYVAIFHVREIEFDIQTLRNSFPKFFSVDIIFSQTEAIENDILSAQNVLKAYQFDSQYFRMENFPFQENLSLQHIGMANSNILEIRFPRNLRFDDFLTVNAISICLETDQMSLRDLNRFFKLWKKGSNPMLQEMAVFWEAQTIPDWNILMKGLKAKEVEAELEDMTDQGFPFLRRTDDLSSMVLESMNHYEKIAYSFLSEKAFSTVKALRLPISNVQIRMKKQPQIVVELNLISIEFELNMPEDDEKMTNLNGFPIYYQLGQIKEKLLENGFSTSAPFLNPTIVMLRFFMLER</sequence>
<protein>
    <recommendedName>
        <fullName evidence="1">Sdz-33 F-box domain-containing protein</fullName>
    </recommendedName>
</protein>
<keyword evidence="3" id="KW-1185">Reference proteome</keyword>
<dbReference type="PANTHER" id="PTHR22899:SF0">
    <property type="entry name" value="F-BOX ASSOCIATED DOMAIN-CONTAINING PROTEIN-RELATED"/>
    <property type="match status" value="1"/>
</dbReference>
<organism evidence="2 3">
    <name type="scientific">Caenorhabditis nigoni</name>
    <dbReference type="NCBI Taxonomy" id="1611254"/>
    <lineage>
        <taxon>Eukaryota</taxon>
        <taxon>Metazoa</taxon>
        <taxon>Ecdysozoa</taxon>
        <taxon>Nematoda</taxon>
        <taxon>Chromadorea</taxon>
        <taxon>Rhabditida</taxon>
        <taxon>Rhabditina</taxon>
        <taxon>Rhabditomorpha</taxon>
        <taxon>Rhabditoidea</taxon>
        <taxon>Rhabditidae</taxon>
        <taxon>Peloderinae</taxon>
        <taxon>Caenorhabditis</taxon>
    </lineage>
</organism>
<dbReference type="InterPro" id="IPR012885">
    <property type="entry name" value="F-box_Sdz-33"/>
</dbReference>